<dbReference type="PANTHER" id="PTHR48475:SF1">
    <property type="entry name" value="RNASE H TYPE-1 DOMAIN-CONTAINING PROTEIN"/>
    <property type="match status" value="1"/>
</dbReference>
<name>A0A6C0D8X1_9ZZZZ</name>
<dbReference type="CDD" id="cd09279">
    <property type="entry name" value="RNase_HI_like"/>
    <property type="match status" value="1"/>
</dbReference>
<dbReference type="InterPro" id="IPR036397">
    <property type="entry name" value="RNaseH_sf"/>
</dbReference>
<evidence type="ECO:0000313" key="2">
    <source>
        <dbReference type="EMBL" id="QHT12115.1"/>
    </source>
</evidence>
<reference evidence="2" key="1">
    <citation type="journal article" date="2020" name="Nature">
        <title>Giant virus diversity and host interactions through global metagenomics.</title>
        <authorList>
            <person name="Schulz F."/>
            <person name="Roux S."/>
            <person name="Paez-Espino D."/>
            <person name="Jungbluth S."/>
            <person name="Walsh D.A."/>
            <person name="Denef V.J."/>
            <person name="McMahon K.D."/>
            <person name="Konstantinidis K.T."/>
            <person name="Eloe-Fadrosh E.A."/>
            <person name="Kyrpides N.C."/>
            <person name="Woyke T."/>
        </authorList>
    </citation>
    <scope>NUCLEOTIDE SEQUENCE</scope>
    <source>
        <strain evidence="2">GVMAG-M-3300023174-129</strain>
    </source>
</reference>
<dbReference type="SUPFAM" id="SSF53098">
    <property type="entry name" value="Ribonuclease H-like"/>
    <property type="match status" value="1"/>
</dbReference>
<sequence>MEYKLYFDGKAVPNPGKGSAAAVLYGNDIILFEVGKYLEKTTNNQAEYLGLIIGLQECLKRGFRNIKVYGDSKLVIEQSAGRWKVNHTNLIDLHSQVKELVKQFQSISFTHVYREKNTKADELTNIVFDSKRNLNYTDEKKKSILDMFKVPVKEIRDWS</sequence>
<protein>
    <recommendedName>
        <fullName evidence="1">RNase H type-1 domain-containing protein</fullName>
    </recommendedName>
</protein>
<dbReference type="EMBL" id="MN739541">
    <property type="protein sequence ID" value="QHT12115.1"/>
    <property type="molecule type" value="Genomic_DNA"/>
</dbReference>
<evidence type="ECO:0000259" key="1">
    <source>
        <dbReference type="PROSITE" id="PS50879"/>
    </source>
</evidence>
<accession>A0A6C0D8X1</accession>
<dbReference type="AlphaFoldDB" id="A0A6C0D8X1"/>
<feature type="domain" description="RNase H type-1" evidence="1">
    <location>
        <begin position="1"/>
        <end position="129"/>
    </location>
</feature>
<dbReference type="Gene3D" id="3.30.420.10">
    <property type="entry name" value="Ribonuclease H-like superfamily/Ribonuclease H"/>
    <property type="match status" value="1"/>
</dbReference>
<dbReference type="PROSITE" id="PS50879">
    <property type="entry name" value="RNASE_H_1"/>
    <property type="match status" value="1"/>
</dbReference>
<dbReference type="InterPro" id="IPR012337">
    <property type="entry name" value="RNaseH-like_sf"/>
</dbReference>
<dbReference type="FunFam" id="3.30.420.10:FF:000076">
    <property type="entry name" value="RBR-type E3 ubiquitin transferase"/>
    <property type="match status" value="1"/>
</dbReference>
<dbReference type="GO" id="GO:0003676">
    <property type="term" value="F:nucleic acid binding"/>
    <property type="evidence" value="ECO:0007669"/>
    <property type="project" value="InterPro"/>
</dbReference>
<dbReference type="PANTHER" id="PTHR48475">
    <property type="entry name" value="RIBONUCLEASE H"/>
    <property type="match status" value="1"/>
</dbReference>
<organism evidence="2">
    <name type="scientific">viral metagenome</name>
    <dbReference type="NCBI Taxonomy" id="1070528"/>
    <lineage>
        <taxon>unclassified sequences</taxon>
        <taxon>metagenomes</taxon>
        <taxon>organismal metagenomes</taxon>
    </lineage>
</organism>
<proteinExistence type="predicted"/>
<dbReference type="GO" id="GO:0004523">
    <property type="term" value="F:RNA-DNA hybrid ribonuclease activity"/>
    <property type="evidence" value="ECO:0007669"/>
    <property type="project" value="InterPro"/>
</dbReference>
<dbReference type="InterPro" id="IPR002156">
    <property type="entry name" value="RNaseH_domain"/>
</dbReference>
<dbReference type="Pfam" id="PF13456">
    <property type="entry name" value="RVT_3"/>
    <property type="match status" value="1"/>
</dbReference>